<dbReference type="PROSITE" id="PS50106">
    <property type="entry name" value="PDZ"/>
    <property type="match status" value="1"/>
</dbReference>
<protein>
    <submittedName>
        <fullName evidence="6">S1-C subfamily serine protease</fullName>
    </submittedName>
</protein>
<feature type="signal peptide" evidence="4">
    <location>
        <begin position="1"/>
        <end position="21"/>
    </location>
</feature>
<gene>
    <name evidence="6" type="ORF">BJ958_002108</name>
</gene>
<dbReference type="InterPro" id="IPR001478">
    <property type="entry name" value="PDZ"/>
</dbReference>
<dbReference type="PANTHER" id="PTHR43343:SF3">
    <property type="entry name" value="PROTEASE DO-LIKE 8, CHLOROPLASTIC"/>
    <property type="match status" value="1"/>
</dbReference>
<dbReference type="SUPFAM" id="SSF50156">
    <property type="entry name" value="PDZ domain-like"/>
    <property type="match status" value="1"/>
</dbReference>
<evidence type="ECO:0000256" key="4">
    <source>
        <dbReference type="SAM" id="SignalP"/>
    </source>
</evidence>
<reference evidence="6 7" key="1">
    <citation type="submission" date="2020-07" db="EMBL/GenBank/DDBJ databases">
        <title>Sequencing the genomes of 1000 actinobacteria strains.</title>
        <authorList>
            <person name="Klenk H.-P."/>
        </authorList>
    </citation>
    <scope>NUCLEOTIDE SEQUENCE [LARGE SCALE GENOMIC DNA]</scope>
    <source>
        <strain evidence="6 7">DSM 19082</strain>
    </source>
</reference>
<comment type="caution">
    <text evidence="6">The sequence shown here is derived from an EMBL/GenBank/DDBJ whole genome shotgun (WGS) entry which is preliminary data.</text>
</comment>
<dbReference type="GO" id="GO:0006508">
    <property type="term" value="P:proteolysis"/>
    <property type="evidence" value="ECO:0007669"/>
    <property type="project" value="UniProtKB-KW"/>
</dbReference>
<keyword evidence="2" id="KW-0378">Hydrolase</keyword>
<dbReference type="InterPro" id="IPR051201">
    <property type="entry name" value="Chloro_Bact_Ser_Proteases"/>
</dbReference>
<dbReference type="Gene3D" id="2.30.42.10">
    <property type="match status" value="1"/>
</dbReference>
<dbReference type="EMBL" id="JACCBF010000001">
    <property type="protein sequence ID" value="NYD30562.1"/>
    <property type="molecule type" value="Genomic_DNA"/>
</dbReference>
<sequence length="369" mass="36142">MPRHLALGSAALLLVATGAGGAAVAARLLEADPAPTSSAATTEVPTTPTEPTTPYLRRESYRPSTASQDATDATEEQSTGVVQITSTLTHGTSAGTGLVLDADGTVVTNHHVVEGATAIEVRVVTTGRAYSARYVGGNAATDVAVLQLEDARGLTSVDLSETAAAVGDEITSVGDAGGDGGALTASPGTVAALHDDITVASTDGSGDGTALTDLIRMDAYVVPGDSGGAVLDADGEVVGMNVAASSGTGDVTGYAIPIATVEQVVAQVEAGDAGDGVELGYDGFLGVALDPAATVPLVVEVTDGSAAATAGIAAGDTITRVDGTAVRTTDELRTAVAAHAAGDRVTVSWTSAAGTSRSATVTLGEAPVS</sequence>
<feature type="compositionally biased region" description="Low complexity" evidence="3">
    <location>
        <begin position="34"/>
        <end position="54"/>
    </location>
</feature>
<organism evidence="6 7">
    <name type="scientific">Nocardioides kongjuensis</name>
    <dbReference type="NCBI Taxonomy" id="349522"/>
    <lineage>
        <taxon>Bacteria</taxon>
        <taxon>Bacillati</taxon>
        <taxon>Actinomycetota</taxon>
        <taxon>Actinomycetes</taxon>
        <taxon>Propionibacteriales</taxon>
        <taxon>Nocardioidaceae</taxon>
        <taxon>Nocardioides</taxon>
    </lineage>
</organism>
<dbReference type="InterPro" id="IPR001940">
    <property type="entry name" value="Peptidase_S1C"/>
</dbReference>
<evidence type="ECO:0000256" key="3">
    <source>
        <dbReference type="SAM" id="MobiDB-lite"/>
    </source>
</evidence>
<name>A0A852RVG0_9ACTN</name>
<proteinExistence type="predicted"/>
<feature type="compositionally biased region" description="Polar residues" evidence="3">
    <location>
        <begin position="62"/>
        <end position="80"/>
    </location>
</feature>
<dbReference type="Gene3D" id="2.40.10.120">
    <property type="match status" value="1"/>
</dbReference>
<dbReference type="Pfam" id="PF13180">
    <property type="entry name" value="PDZ_2"/>
    <property type="match status" value="1"/>
</dbReference>
<evidence type="ECO:0000313" key="6">
    <source>
        <dbReference type="EMBL" id="NYD30562.1"/>
    </source>
</evidence>
<keyword evidence="1 6" id="KW-0645">Protease</keyword>
<dbReference type="SMART" id="SM00228">
    <property type="entry name" value="PDZ"/>
    <property type="match status" value="1"/>
</dbReference>
<accession>A0A852RVG0</accession>
<evidence type="ECO:0000256" key="1">
    <source>
        <dbReference type="ARBA" id="ARBA00022670"/>
    </source>
</evidence>
<keyword evidence="4" id="KW-0732">Signal</keyword>
<dbReference type="SUPFAM" id="SSF50494">
    <property type="entry name" value="Trypsin-like serine proteases"/>
    <property type="match status" value="1"/>
</dbReference>
<evidence type="ECO:0000259" key="5">
    <source>
        <dbReference type="PROSITE" id="PS50106"/>
    </source>
</evidence>
<dbReference type="InterPro" id="IPR009003">
    <property type="entry name" value="Peptidase_S1_PA"/>
</dbReference>
<dbReference type="Proteomes" id="UP000582231">
    <property type="component" value="Unassembled WGS sequence"/>
</dbReference>
<evidence type="ECO:0000313" key="7">
    <source>
        <dbReference type="Proteomes" id="UP000582231"/>
    </source>
</evidence>
<dbReference type="PANTHER" id="PTHR43343">
    <property type="entry name" value="PEPTIDASE S12"/>
    <property type="match status" value="1"/>
</dbReference>
<feature type="region of interest" description="Disordered" evidence="3">
    <location>
        <begin position="34"/>
        <end position="80"/>
    </location>
</feature>
<dbReference type="RefSeq" id="WP_179726794.1">
    <property type="nucleotide sequence ID" value="NZ_BAABEF010000001.1"/>
</dbReference>
<feature type="domain" description="PDZ" evidence="5">
    <location>
        <begin position="265"/>
        <end position="347"/>
    </location>
</feature>
<dbReference type="GO" id="GO:0004252">
    <property type="term" value="F:serine-type endopeptidase activity"/>
    <property type="evidence" value="ECO:0007669"/>
    <property type="project" value="InterPro"/>
</dbReference>
<keyword evidence="7" id="KW-1185">Reference proteome</keyword>
<evidence type="ECO:0000256" key="2">
    <source>
        <dbReference type="ARBA" id="ARBA00022801"/>
    </source>
</evidence>
<dbReference type="PRINTS" id="PR00834">
    <property type="entry name" value="PROTEASES2C"/>
</dbReference>
<dbReference type="Pfam" id="PF13365">
    <property type="entry name" value="Trypsin_2"/>
    <property type="match status" value="1"/>
</dbReference>
<dbReference type="AlphaFoldDB" id="A0A852RVG0"/>
<dbReference type="InterPro" id="IPR036034">
    <property type="entry name" value="PDZ_sf"/>
</dbReference>
<feature type="chain" id="PRO_5039342680" evidence="4">
    <location>
        <begin position="22"/>
        <end position="369"/>
    </location>
</feature>